<keyword evidence="1" id="KW-0560">Oxidoreductase</keyword>
<dbReference type="Proteomes" id="UP001064027">
    <property type="component" value="Chromosome"/>
</dbReference>
<gene>
    <name evidence="1" type="ORF">N5C46_17910</name>
</gene>
<protein>
    <submittedName>
        <fullName evidence="1">Nitronate monooxygenase</fullName>
    </submittedName>
</protein>
<dbReference type="EMBL" id="CP104558">
    <property type="protein sequence ID" value="UXH43524.1"/>
    <property type="molecule type" value="Genomic_DNA"/>
</dbReference>
<reference evidence="1" key="1">
    <citation type="submission" date="2022-09" db="EMBL/GenBank/DDBJ databases">
        <title>Complete genome sequence of Rossellomorea vietnamensis strain RL-WG62, a newly isolated PGPR with the potential for plant salinity stress alleviation.</title>
        <authorList>
            <person name="Ren L."/>
            <person name="Wang G."/>
            <person name="Hu H."/>
        </authorList>
    </citation>
    <scope>NUCLEOTIDE SEQUENCE</scope>
    <source>
        <strain evidence="1">RL-WG62</strain>
    </source>
</reference>
<name>A0ACD4C550_9BACI</name>
<evidence type="ECO:0000313" key="2">
    <source>
        <dbReference type="Proteomes" id="UP001064027"/>
    </source>
</evidence>
<accession>A0ACD4C550</accession>
<organism evidence="1 2">
    <name type="scientific">Rossellomorea vietnamensis</name>
    <dbReference type="NCBI Taxonomy" id="218284"/>
    <lineage>
        <taxon>Bacteria</taxon>
        <taxon>Bacillati</taxon>
        <taxon>Bacillota</taxon>
        <taxon>Bacilli</taxon>
        <taxon>Bacillales</taxon>
        <taxon>Bacillaceae</taxon>
        <taxon>Rossellomorea</taxon>
    </lineage>
</organism>
<evidence type="ECO:0000313" key="1">
    <source>
        <dbReference type="EMBL" id="UXH43524.1"/>
    </source>
</evidence>
<proteinExistence type="predicted"/>
<sequence>MKTRITELLNIQYPVICGGLYRIGRAPLAAAVSEAGGLGIMTSATFETAEELRQEIRKARELTEKPIGININLFPSVKKMPNEAYIDVLLDEGIRIVETSGRNPEPYMKILKDNDVTVIHKVAGVKYAKTAERVGCDAVTVVGFEAGGHPGMEDVGNIVLVPQTVDAVSIPVLAGGGIADGRGLAAMLALGAEGIVMGTRFLASQEAMVHDNVKRWMVQASEIDTALIQKSIGSTSRVGRNSVALKVLEAESRGATLEELLPFISGQRSAKVFNEGDLDGGVFSCGQSVARIREIQTVKEIISEVVGEGRQVTDRMRNIWSDTDQLETTQ</sequence>
<keyword evidence="1" id="KW-0503">Monooxygenase</keyword>
<keyword evidence="2" id="KW-1185">Reference proteome</keyword>